<evidence type="ECO:0000313" key="2">
    <source>
        <dbReference type="Proteomes" id="UP000789702"/>
    </source>
</evidence>
<sequence>MAVSFVLTGILLQNDFSLSTATTFEHVWCGICGFLYSLSSISNFGVALALSTELFVSLGLSNPITNRND</sequence>
<protein>
    <submittedName>
        <fullName evidence="1">5580_t:CDS:1</fullName>
    </submittedName>
</protein>
<dbReference type="Proteomes" id="UP000789702">
    <property type="component" value="Unassembled WGS sequence"/>
</dbReference>
<gene>
    <name evidence="1" type="ORF">DHETER_LOCUS16237</name>
</gene>
<name>A0ACA9R590_9GLOM</name>
<comment type="caution">
    <text evidence="1">The sequence shown here is derived from an EMBL/GenBank/DDBJ whole genome shotgun (WGS) entry which is preliminary data.</text>
</comment>
<accession>A0ACA9R590</accession>
<evidence type="ECO:0000313" key="1">
    <source>
        <dbReference type="EMBL" id="CAG8777969.1"/>
    </source>
</evidence>
<organism evidence="1 2">
    <name type="scientific">Dentiscutata heterogama</name>
    <dbReference type="NCBI Taxonomy" id="1316150"/>
    <lineage>
        <taxon>Eukaryota</taxon>
        <taxon>Fungi</taxon>
        <taxon>Fungi incertae sedis</taxon>
        <taxon>Mucoromycota</taxon>
        <taxon>Glomeromycotina</taxon>
        <taxon>Glomeromycetes</taxon>
        <taxon>Diversisporales</taxon>
        <taxon>Gigasporaceae</taxon>
        <taxon>Dentiscutata</taxon>
    </lineage>
</organism>
<feature type="non-terminal residue" evidence="1">
    <location>
        <position position="69"/>
    </location>
</feature>
<proteinExistence type="predicted"/>
<reference evidence="1" key="1">
    <citation type="submission" date="2021-06" db="EMBL/GenBank/DDBJ databases">
        <authorList>
            <person name="Kallberg Y."/>
            <person name="Tangrot J."/>
            <person name="Rosling A."/>
        </authorList>
    </citation>
    <scope>NUCLEOTIDE SEQUENCE</scope>
    <source>
        <strain evidence="1">IL203A</strain>
    </source>
</reference>
<dbReference type="EMBL" id="CAJVPU010061043">
    <property type="protein sequence ID" value="CAG8777969.1"/>
    <property type="molecule type" value="Genomic_DNA"/>
</dbReference>
<keyword evidence="2" id="KW-1185">Reference proteome</keyword>